<keyword evidence="1" id="KW-0539">Nucleus</keyword>
<feature type="region of interest" description="Disordered" evidence="2">
    <location>
        <begin position="879"/>
        <end position="915"/>
    </location>
</feature>
<accession>A0AA48L0N3</accession>
<dbReference type="EMBL" id="AP028212">
    <property type="protein sequence ID" value="BEI88445.1"/>
    <property type="molecule type" value="Genomic_DNA"/>
</dbReference>
<dbReference type="GO" id="GO:0000981">
    <property type="term" value="F:DNA-binding transcription factor activity, RNA polymerase II-specific"/>
    <property type="evidence" value="ECO:0007669"/>
    <property type="project" value="InterPro"/>
</dbReference>
<dbReference type="KEGG" id="ccac:CcaHIS019_0111630"/>
<evidence type="ECO:0000313" key="4">
    <source>
        <dbReference type="EMBL" id="BEI88445.1"/>
    </source>
</evidence>
<dbReference type="SUPFAM" id="SSF57701">
    <property type="entry name" value="Zn2/Cys6 DNA-binding domain"/>
    <property type="match status" value="1"/>
</dbReference>
<feature type="region of interest" description="Disordered" evidence="2">
    <location>
        <begin position="1"/>
        <end position="21"/>
    </location>
</feature>
<reference evidence="4" key="1">
    <citation type="journal article" date="2023" name="BMC Genomics">
        <title>Chromosome-level genome assemblies of Cutaneotrichosporon spp. (Trichosporonales, Basidiomycota) reveal imbalanced evolution between nucleotide sequences and chromosome synteny.</title>
        <authorList>
            <person name="Kobayashi Y."/>
            <person name="Kayamori A."/>
            <person name="Aoki K."/>
            <person name="Shiwa Y."/>
            <person name="Matsutani M."/>
            <person name="Fujita N."/>
            <person name="Sugita T."/>
            <person name="Iwasaki W."/>
            <person name="Tanaka N."/>
            <person name="Takashima M."/>
        </authorList>
    </citation>
    <scope>NUCLEOTIDE SEQUENCE</scope>
    <source>
        <strain evidence="4">HIS019</strain>
    </source>
</reference>
<feature type="region of interest" description="Disordered" evidence="2">
    <location>
        <begin position="156"/>
        <end position="184"/>
    </location>
</feature>
<dbReference type="Gene3D" id="4.10.240.10">
    <property type="entry name" value="Zn(2)-C6 fungal-type DNA-binding domain"/>
    <property type="match status" value="1"/>
</dbReference>
<dbReference type="InterPro" id="IPR036864">
    <property type="entry name" value="Zn2-C6_fun-type_DNA-bd_sf"/>
</dbReference>
<evidence type="ECO:0000313" key="5">
    <source>
        <dbReference type="Proteomes" id="UP001233271"/>
    </source>
</evidence>
<sequence length="915" mass="99330">MASSSAAITAEPKARRTHARRSCDLCKIRKTRCELPDLEVPSSAEPLPVDKSCHRCKVLALPCVVDDSRMKKRRKKDSQPIGGTVGPSSSTSASKRASASSGRTPSEGLQKRPRSSISRPSSGGRSVDDWGPVNVFNHDVDVSAAFQITITPAVAQPQAQWGSPQGSATSGRHSSPLPSPPRNVRLHGRPLSLVGALLNIASGRTYGNVKRRVVIVDDVDLDQLVDARLRALIGPGYAQLRTFHPHLQPLADLFSVLRETPGDRCVQLLLATAVFVASLSLGPDPEAQRLRDELAPTIENLQHNILAHQPSSFHAIQVLELLGLHAPLSPALPLQLTDPTALGPARGVIGVALNIANNLNFDAMVNGPLERWPNPDFWLWLGLRAGEAQIAFEDERPRKPSKLGEARALTWALTSPENGQQWVSAASMDDPAELLGKLVVSDRLARLEELHDTYGRLRGILDTVTNTVNYSGQQAIQEEVEFYNSRLAEVDRRHDNILSMLSMPNSLEAGWKAYRAIRRLWEVMKVYLVAFQTLVALHYLPGSILALNGLPTHCPAPQAIHYAFLRANNPQDIVFAFASSTMAANDMRRLCRFRGAQAEHLINAFVEFAPALVPSMGGADLVPLHDIMAMVVESAKTLMEQHASSLTYHRSVMALPATIPLPPWVASLSQASLILRRLSNLHLDHDDNVGRGENVANGCSNLIGSMVRIVQEWSTMVERDGGMGIPVFASVAALPPQPTHLQSISFGLPEVQSPKALAGSEAVTAEMPMRSSSTGFQSYMSSSDRWMADERSMSLPPQSATSLSTPVLPTPDYIPQMTPAGEYNPAFTDMFSFTYTGLPGTPHPQQLPTTSHHPHQSSPFDPRGQMAVHHIHGQLAPQLGAPQHSQQPHTPTPAPGAAGPAPQFMPQPHGYDEST</sequence>
<dbReference type="PANTHER" id="PTHR31668:SF30">
    <property type="entry name" value="ZN(II)2CYS6 TRANSCRIPTION FACTOR (EUROFUNG)"/>
    <property type="match status" value="1"/>
</dbReference>
<evidence type="ECO:0000256" key="2">
    <source>
        <dbReference type="SAM" id="MobiDB-lite"/>
    </source>
</evidence>
<dbReference type="Proteomes" id="UP001233271">
    <property type="component" value="Chromosome 1"/>
</dbReference>
<feature type="compositionally biased region" description="Low complexity" evidence="2">
    <location>
        <begin position="881"/>
        <end position="908"/>
    </location>
</feature>
<dbReference type="AlphaFoldDB" id="A0AA48L0N3"/>
<evidence type="ECO:0000256" key="1">
    <source>
        <dbReference type="ARBA" id="ARBA00023242"/>
    </source>
</evidence>
<dbReference type="CDD" id="cd00067">
    <property type="entry name" value="GAL4"/>
    <property type="match status" value="1"/>
</dbReference>
<feature type="region of interest" description="Disordered" evidence="2">
    <location>
        <begin position="837"/>
        <end position="864"/>
    </location>
</feature>
<keyword evidence="5" id="KW-1185">Reference proteome</keyword>
<dbReference type="InterPro" id="IPR050797">
    <property type="entry name" value="Carb_Metab_Trans_Reg"/>
</dbReference>
<name>A0AA48L0N3_9TREE</name>
<organism evidence="4 5">
    <name type="scientific">Cutaneotrichosporon cavernicola</name>
    <dbReference type="NCBI Taxonomy" id="279322"/>
    <lineage>
        <taxon>Eukaryota</taxon>
        <taxon>Fungi</taxon>
        <taxon>Dikarya</taxon>
        <taxon>Basidiomycota</taxon>
        <taxon>Agaricomycotina</taxon>
        <taxon>Tremellomycetes</taxon>
        <taxon>Trichosporonales</taxon>
        <taxon>Trichosporonaceae</taxon>
        <taxon>Cutaneotrichosporon</taxon>
    </lineage>
</organism>
<feature type="region of interest" description="Disordered" evidence="2">
    <location>
        <begin position="69"/>
        <end position="131"/>
    </location>
</feature>
<dbReference type="PANTHER" id="PTHR31668">
    <property type="entry name" value="GLUCOSE TRANSPORT TRANSCRIPTION REGULATOR RGT1-RELATED-RELATED"/>
    <property type="match status" value="1"/>
</dbReference>
<dbReference type="RefSeq" id="XP_060453711.1">
    <property type="nucleotide sequence ID" value="XM_060596749.1"/>
</dbReference>
<gene>
    <name evidence="4" type="ORF">CcaverHIS019_0111630</name>
</gene>
<feature type="compositionally biased region" description="Polar residues" evidence="2">
    <location>
        <begin position="157"/>
        <end position="173"/>
    </location>
</feature>
<dbReference type="InterPro" id="IPR001138">
    <property type="entry name" value="Zn2Cys6_DnaBD"/>
</dbReference>
<feature type="compositionally biased region" description="Low complexity" evidence="2">
    <location>
        <begin position="115"/>
        <end position="125"/>
    </location>
</feature>
<proteinExistence type="predicted"/>
<dbReference type="GO" id="GO:0008270">
    <property type="term" value="F:zinc ion binding"/>
    <property type="evidence" value="ECO:0007669"/>
    <property type="project" value="InterPro"/>
</dbReference>
<feature type="compositionally biased region" description="Polar residues" evidence="2">
    <location>
        <begin position="843"/>
        <end position="859"/>
    </location>
</feature>
<dbReference type="PROSITE" id="PS50048">
    <property type="entry name" value="ZN2_CY6_FUNGAL_2"/>
    <property type="match status" value="1"/>
</dbReference>
<dbReference type="GeneID" id="85492316"/>
<feature type="compositionally biased region" description="Low complexity" evidence="2">
    <location>
        <begin position="88"/>
        <end position="101"/>
    </location>
</feature>
<evidence type="ECO:0000259" key="3">
    <source>
        <dbReference type="PROSITE" id="PS50048"/>
    </source>
</evidence>
<protein>
    <recommendedName>
        <fullName evidence="3">Zn(2)-C6 fungal-type domain-containing protein</fullName>
    </recommendedName>
</protein>
<feature type="domain" description="Zn(2)-C6 fungal-type" evidence="3">
    <location>
        <begin position="22"/>
        <end position="65"/>
    </location>
</feature>